<feature type="transmembrane region" description="Helical" evidence="9">
    <location>
        <begin position="1139"/>
        <end position="1169"/>
    </location>
</feature>
<evidence type="ECO:0000256" key="2">
    <source>
        <dbReference type="ARBA" id="ARBA00006012"/>
    </source>
</evidence>
<dbReference type="GO" id="GO:0140359">
    <property type="term" value="F:ABC-type transporter activity"/>
    <property type="evidence" value="ECO:0007669"/>
    <property type="project" value="InterPro"/>
</dbReference>
<feature type="transmembrane region" description="Helical" evidence="9">
    <location>
        <begin position="382"/>
        <end position="404"/>
    </location>
</feature>
<dbReference type="Pfam" id="PF01061">
    <property type="entry name" value="ABC2_membrane"/>
    <property type="match status" value="2"/>
</dbReference>
<evidence type="ECO:0000313" key="12">
    <source>
        <dbReference type="Proteomes" id="UP000800093"/>
    </source>
</evidence>
<sequence length="1370" mass="153369">MDDKRRMRSGVSFQNLNVFGLNSADDIQYTVASYFAAIPKFIVGFFRQATKSNVHILHDFDGAVRDGEMLLVLGRPGSGCSTLLKVLAGETLGLHVDASSKILYDGISRSKEKYRLKGHAIYLSELDVHFPELTLGQTLTFAAATQNTGSTASSHAQKIGREVAAMFELDAALNTPVGNTMIRGISGGEKRRTSIAEVFISSNWLQCWDNSTRGLDSSTALSFVELLKSSTVNTQSTVIMSIYQASNAIYEKFDRVTLLYGGYQIYFGPTELAAEYFVDLGFEKPPRATIADFLTSITYSAERRIRAGYEDRAPRSAEEFASAWKRSNPAKRILEEIDSFGSTGQVDRAPDHMSRHATYKISIGSQVCLCVVRGLQRLRNNYVPIVAGLIGNTIVAIVVGSVYYDLTDDTTGMDKRAVLVFFSLMINAYAPAFEVLAMWAQRPIVEKHHRYAFYRPFTESIASLICDLPNKLATAIMFNIPLYFMTNLRRSSGAFFTYLAFMICIILTMSMFFRMVGSLTRTIEQSMVPCSLAIITFSSYTGFVIPVKDMVPWMAWLRRINPIAFAYESLMINEFANRRFPCSRIIPSGIGYNEDTGGSKICAVIGAAPGQIVIDGSAFISKKYGYHADHLWRNMGIMLAMLIVFCAIHLVATEYIPAQQPRGEILLFQRKGGKSPKLGKNEESGISSTVLVSDSPQHSNIEILDVERKAVDHIAGTGPLPLEGRSVFHWSNLNYSIKIKKHTRQILHDVEGWVRPGTLTALMGVTGAGKTSLLDILASRTRIGELKGDIYLGSEKPDTNFQRKIGYVQQEDIHLSTSTIREALEFSAKLRNPQDTLGNRMSHIQYVLELLEMTPYSDAVVGVPGEGLNVEQRKRLSIAVEMVAKPELLLFLDEPTSGLDSQTAWSICMLLRKLANNGHAILVTIHQPSSQLFELFDRLLLLDKSGRVTYFGEIGNDASTLISYFERNGNAQCDPTKNPAEWILNMTSHAEEQNVLSKSQAIVWNEVWAQSIERQDVLREIATFKEIQQAKTKKYVASYEHKYAAPFSTQLYEVTRRIFQQYWRDPIYLYSKGALCAGVTLMNGLSFLNTDLNIQGISNIFFSVFLFTQLFSTIDQQVIPRLVEGRSLFEARERRSKSYSWTVFIAANICVELFWQTIASVLVFFTWYYPTGLWRNGDPSFPSVERGGLAFGMICLFCLWISTFSQAVGVAIDHAETSVQIATLFFWLSLVFCGVLVSPKDIPKFWHFVYRVSPLTYFIDGTVIAGLANTEIRCSTVEMLHVVPPAGKTCNDYLMRFINAAGGYLRNPGATVECDYCPVSTTNMLLIGTGISVSTRWHNFAYMFVYVAFNVLAIFVIYWVARERGLRAKF</sequence>
<evidence type="ECO:0000313" key="11">
    <source>
        <dbReference type="EMBL" id="KAF2267290.1"/>
    </source>
</evidence>
<dbReference type="EMBL" id="ML986592">
    <property type="protein sequence ID" value="KAF2267290.1"/>
    <property type="molecule type" value="Genomic_DNA"/>
</dbReference>
<dbReference type="PROSITE" id="PS50893">
    <property type="entry name" value="ABC_TRANSPORTER_2"/>
    <property type="match status" value="2"/>
</dbReference>
<dbReference type="InterPro" id="IPR003593">
    <property type="entry name" value="AAA+_ATPase"/>
</dbReference>
<evidence type="ECO:0000256" key="6">
    <source>
        <dbReference type="ARBA" id="ARBA00022840"/>
    </source>
</evidence>
<keyword evidence="6" id="KW-0067">ATP-binding</keyword>
<organism evidence="11 12">
    <name type="scientific">Lojkania enalia</name>
    <dbReference type="NCBI Taxonomy" id="147567"/>
    <lineage>
        <taxon>Eukaryota</taxon>
        <taxon>Fungi</taxon>
        <taxon>Dikarya</taxon>
        <taxon>Ascomycota</taxon>
        <taxon>Pezizomycotina</taxon>
        <taxon>Dothideomycetes</taxon>
        <taxon>Pleosporomycetidae</taxon>
        <taxon>Pleosporales</taxon>
        <taxon>Pleosporales incertae sedis</taxon>
        <taxon>Lojkania</taxon>
    </lineage>
</organism>
<feature type="transmembrane region" description="Helical" evidence="9">
    <location>
        <begin position="1067"/>
        <end position="1088"/>
    </location>
</feature>
<comment type="caution">
    <text evidence="11">The sequence shown here is derived from an EMBL/GenBank/DDBJ whole genome shotgun (WGS) entry which is preliminary data.</text>
</comment>
<dbReference type="SUPFAM" id="SSF52540">
    <property type="entry name" value="P-loop containing nucleoside triphosphate hydrolases"/>
    <property type="match status" value="2"/>
</dbReference>
<evidence type="ECO:0000256" key="8">
    <source>
        <dbReference type="ARBA" id="ARBA00023136"/>
    </source>
</evidence>
<evidence type="ECO:0000259" key="10">
    <source>
        <dbReference type="PROSITE" id="PS50893"/>
    </source>
</evidence>
<dbReference type="FunFam" id="3.40.50.300:FF:000054">
    <property type="entry name" value="ABC multidrug transporter atrF"/>
    <property type="match status" value="1"/>
</dbReference>
<proteinExistence type="inferred from homology"/>
<dbReference type="Pfam" id="PF00005">
    <property type="entry name" value="ABC_tran"/>
    <property type="match status" value="2"/>
</dbReference>
<feature type="domain" description="ABC transporter" evidence="10">
    <location>
        <begin position="728"/>
        <end position="970"/>
    </location>
</feature>
<dbReference type="SMART" id="SM00382">
    <property type="entry name" value="AAA"/>
    <property type="match status" value="2"/>
</dbReference>
<dbReference type="GO" id="GO:0016887">
    <property type="term" value="F:ATP hydrolysis activity"/>
    <property type="evidence" value="ECO:0007669"/>
    <property type="project" value="InterPro"/>
</dbReference>
<feature type="transmembrane region" description="Helical" evidence="9">
    <location>
        <begin position="1100"/>
        <end position="1119"/>
    </location>
</feature>
<feature type="transmembrane region" description="Helical" evidence="9">
    <location>
        <begin position="496"/>
        <end position="516"/>
    </location>
</feature>
<evidence type="ECO:0000256" key="1">
    <source>
        <dbReference type="ARBA" id="ARBA00004141"/>
    </source>
</evidence>
<keyword evidence="12" id="KW-1185">Reference proteome</keyword>
<keyword evidence="7 9" id="KW-1133">Transmembrane helix</keyword>
<reference evidence="12" key="1">
    <citation type="journal article" date="2020" name="Stud. Mycol.">
        <title>101 Dothideomycetes genomes: A test case for predicting lifestyles and emergence of pathogens.</title>
        <authorList>
            <person name="Haridas S."/>
            <person name="Albert R."/>
            <person name="Binder M."/>
            <person name="Bloem J."/>
            <person name="LaButti K."/>
            <person name="Salamov A."/>
            <person name="Andreopoulos B."/>
            <person name="Baker S."/>
            <person name="Barry K."/>
            <person name="Bills G."/>
            <person name="Bluhm B."/>
            <person name="Cannon C."/>
            <person name="Castanera R."/>
            <person name="Culley D."/>
            <person name="Daum C."/>
            <person name="Ezra D."/>
            <person name="Gonzalez J."/>
            <person name="Henrissat B."/>
            <person name="Kuo A."/>
            <person name="Liang C."/>
            <person name="Lipzen A."/>
            <person name="Lutzoni F."/>
            <person name="Magnuson J."/>
            <person name="Mondo S."/>
            <person name="Nolan M."/>
            <person name="Ohm R."/>
            <person name="Pangilinan J."/>
            <person name="Park H.-J."/>
            <person name="Ramirez L."/>
            <person name="Alfaro M."/>
            <person name="Sun H."/>
            <person name="Tritt A."/>
            <person name="Yoshinaga Y."/>
            <person name="Zwiers L.-H."/>
            <person name="Turgeon B."/>
            <person name="Goodwin S."/>
            <person name="Spatafora J."/>
            <person name="Crous P."/>
            <person name="Grigoriev I."/>
        </authorList>
    </citation>
    <scope>NUCLEOTIDE SEQUENCE [LARGE SCALE GENOMIC DNA]</scope>
    <source>
        <strain evidence="12">CBS 304.66</strain>
    </source>
</reference>
<feature type="transmembrane region" description="Helical" evidence="9">
    <location>
        <begin position="416"/>
        <end position="440"/>
    </location>
</feature>
<dbReference type="OrthoDB" id="245989at2759"/>
<feature type="transmembrane region" description="Helical" evidence="9">
    <location>
        <begin position="528"/>
        <end position="547"/>
    </location>
</feature>
<gene>
    <name evidence="11" type="ORF">CC78DRAFT_512224</name>
</gene>
<dbReference type="PANTHER" id="PTHR19241">
    <property type="entry name" value="ATP-BINDING CASSETTE TRANSPORTER"/>
    <property type="match status" value="1"/>
</dbReference>
<evidence type="ECO:0000256" key="5">
    <source>
        <dbReference type="ARBA" id="ARBA00022741"/>
    </source>
</evidence>
<keyword evidence="3" id="KW-0813">Transport</keyword>
<dbReference type="Pfam" id="PF06422">
    <property type="entry name" value="PDR_CDR"/>
    <property type="match status" value="1"/>
</dbReference>
<dbReference type="Proteomes" id="UP000800093">
    <property type="component" value="Unassembled WGS sequence"/>
</dbReference>
<accession>A0A9P4KET1</accession>
<dbReference type="InterPro" id="IPR013525">
    <property type="entry name" value="ABC2_TM"/>
</dbReference>
<dbReference type="CDD" id="cd03232">
    <property type="entry name" value="ABCG_PDR_domain2"/>
    <property type="match status" value="1"/>
</dbReference>
<evidence type="ECO:0000256" key="7">
    <source>
        <dbReference type="ARBA" id="ARBA00022989"/>
    </source>
</evidence>
<name>A0A9P4KET1_9PLEO</name>
<evidence type="ECO:0000256" key="9">
    <source>
        <dbReference type="SAM" id="Phobius"/>
    </source>
</evidence>
<feature type="transmembrane region" description="Helical" evidence="9">
    <location>
        <begin position="1219"/>
        <end position="1237"/>
    </location>
</feature>
<feature type="transmembrane region" description="Helical" evidence="9">
    <location>
        <begin position="1340"/>
        <end position="1361"/>
    </location>
</feature>
<dbReference type="InterPro" id="IPR003439">
    <property type="entry name" value="ABC_transporter-like_ATP-bd"/>
</dbReference>
<feature type="domain" description="ABC transporter" evidence="10">
    <location>
        <begin position="40"/>
        <end position="286"/>
    </location>
</feature>
<comment type="subcellular location">
    <subcellularLocation>
        <location evidence="1">Membrane</location>
        <topology evidence="1">Multi-pass membrane protein</topology>
    </subcellularLocation>
</comment>
<keyword evidence="8 9" id="KW-0472">Membrane</keyword>
<dbReference type="InterPro" id="IPR010929">
    <property type="entry name" value="PDR_CDR_ABC"/>
</dbReference>
<comment type="similarity">
    <text evidence="2">Belongs to the ABC transporter superfamily. ABCG family. PDR (TC 3.A.1.205) subfamily.</text>
</comment>
<dbReference type="GO" id="GO:0005524">
    <property type="term" value="F:ATP binding"/>
    <property type="evidence" value="ECO:0007669"/>
    <property type="project" value="UniProtKB-KW"/>
</dbReference>
<dbReference type="InterPro" id="IPR034001">
    <property type="entry name" value="ABCG_PDR_1"/>
</dbReference>
<dbReference type="Gene3D" id="3.40.50.300">
    <property type="entry name" value="P-loop containing nucleotide triphosphate hydrolases"/>
    <property type="match status" value="2"/>
</dbReference>
<dbReference type="InterPro" id="IPR034003">
    <property type="entry name" value="ABCG_PDR_2"/>
</dbReference>
<feature type="transmembrane region" description="Helical" evidence="9">
    <location>
        <begin position="1189"/>
        <end position="1212"/>
    </location>
</feature>
<protein>
    <submittedName>
        <fullName evidence="11">Multidrug resistance protein CDR1</fullName>
    </submittedName>
</protein>
<dbReference type="GO" id="GO:0016020">
    <property type="term" value="C:membrane"/>
    <property type="evidence" value="ECO:0007669"/>
    <property type="project" value="UniProtKB-SubCell"/>
</dbReference>
<dbReference type="CDD" id="cd03233">
    <property type="entry name" value="ABCG_PDR_domain1"/>
    <property type="match status" value="1"/>
</dbReference>
<feature type="transmembrane region" description="Helical" evidence="9">
    <location>
        <begin position="631"/>
        <end position="652"/>
    </location>
</feature>
<evidence type="ECO:0000256" key="4">
    <source>
        <dbReference type="ARBA" id="ARBA00022692"/>
    </source>
</evidence>
<keyword evidence="5" id="KW-0547">Nucleotide-binding</keyword>
<keyword evidence="4 9" id="KW-0812">Transmembrane</keyword>
<dbReference type="InterPro" id="IPR027417">
    <property type="entry name" value="P-loop_NTPase"/>
</dbReference>
<evidence type="ECO:0000256" key="3">
    <source>
        <dbReference type="ARBA" id="ARBA00022448"/>
    </source>
</evidence>